<comment type="caution">
    <text evidence="1">The sequence shown here is derived from an EMBL/GenBank/DDBJ whole genome shotgun (WGS) entry which is preliminary data.</text>
</comment>
<dbReference type="Proteomes" id="UP001196413">
    <property type="component" value="Unassembled WGS sequence"/>
</dbReference>
<dbReference type="EMBL" id="JAHQIW010000985">
    <property type="protein sequence ID" value="KAJ1351023.1"/>
    <property type="molecule type" value="Genomic_DNA"/>
</dbReference>
<keyword evidence="2" id="KW-1185">Reference proteome</keyword>
<dbReference type="AlphaFoldDB" id="A0AAD5M5Q7"/>
<name>A0AAD5M5Q7_PARTN</name>
<evidence type="ECO:0000313" key="1">
    <source>
        <dbReference type="EMBL" id="KAJ1351023.1"/>
    </source>
</evidence>
<evidence type="ECO:0000313" key="2">
    <source>
        <dbReference type="Proteomes" id="UP001196413"/>
    </source>
</evidence>
<protein>
    <submittedName>
        <fullName evidence="1">Uncharacterized protein</fullName>
    </submittedName>
</protein>
<sequence>MRLRQRQRDRARLQRSKLIVVPGVDHLSGWQRVRVNRPGLKDDEHSLQFRVDVRSAAAPQADDVSAKLSKESKRRLPGQLPQLMFSKAVCASLSNSYS</sequence>
<accession>A0AAD5M5Q7</accession>
<gene>
    <name evidence="1" type="ORF">KIN20_006959</name>
</gene>
<reference evidence="1" key="1">
    <citation type="submission" date="2021-06" db="EMBL/GenBank/DDBJ databases">
        <title>Parelaphostrongylus tenuis whole genome reference sequence.</title>
        <authorList>
            <person name="Garwood T.J."/>
            <person name="Larsen P.A."/>
            <person name="Fountain-Jones N.M."/>
            <person name="Garbe J.R."/>
            <person name="Macchietto M.G."/>
            <person name="Kania S.A."/>
            <person name="Gerhold R.W."/>
            <person name="Richards J.E."/>
            <person name="Wolf T.M."/>
        </authorList>
    </citation>
    <scope>NUCLEOTIDE SEQUENCE</scope>
    <source>
        <strain evidence="1">MNPRO001-30</strain>
        <tissue evidence="1">Meninges</tissue>
    </source>
</reference>
<proteinExistence type="predicted"/>
<organism evidence="1 2">
    <name type="scientific">Parelaphostrongylus tenuis</name>
    <name type="common">Meningeal worm</name>
    <dbReference type="NCBI Taxonomy" id="148309"/>
    <lineage>
        <taxon>Eukaryota</taxon>
        <taxon>Metazoa</taxon>
        <taxon>Ecdysozoa</taxon>
        <taxon>Nematoda</taxon>
        <taxon>Chromadorea</taxon>
        <taxon>Rhabditida</taxon>
        <taxon>Rhabditina</taxon>
        <taxon>Rhabditomorpha</taxon>
        <taxon>Strongyloidea</taxon>
        <taxon>Metastrongylidae</taxon>
        <taxon>Parelaphostrongylus</taxon>
    </lineage>
</organism>